<dbReference type="GO" id="GO:0005839">
    <property type="term" value="C:proteasome core complex"/>
    <property type="evidence" value="ECO:0007669"/>
    <property type="project" value="InterPro"/>
</dbReference>
<dbReference type="EMBL" id="CP036349">
    <property type="protein sequence ID" value="QDV74213.1"/>
    <property type="molecule type" value="Genomic_DNA"/>
</dbReference>
<protein>
    <submittedName>
        <fullName evidence="1">Proteasome subunit beta</fullName>
    </submittedName>
</protein>
<dbReference type="Pfam" id="PF00227">
    <property type="entry name" value="Proteasome"/>
    <property type="match status" value="1"/>
</dbReference>
<dbReference type="Gene3D" id="3.60.20.10">
    <property type="entry name" value="Glutamine Phosphoribosylpyrophosphate, subunit 1, domain 1"/>
    <property type="match status" value="1"/>
</dbReference>
<dbReference type="RefSeq" id="WP_145112420.1">
    <property type="nucleotide sequence ID" value="NZ_CP036349.1"/>
</dbReference>
<keyword evidence="2" id="KW-1185">Reference proteome</keyword>
<keyword evidence="1" id="KW-0647">Proteasome</keyword>
<dbReference type="InterPro" id="IPR029055">
    <property type="entry name" value="Ntn_hydrolases_N"/>
</dbReference>
<reference evidence="1 2" key="1">
    <citation type="submission" date="2019-02" db="EMBL/GenBank/DDBJ databases">
        <title>Deep-cultivation of Planctomycetes and their phenomic and genomic characterization uncovers novel biology.</title>
        <authorList>
            <person name="Wiegand S."/>
            <person name="Jogler M."/>
            <person name="Boedeker C."/>
            <person name="Pinto D."/>
            <person name="Vollmers J."/>
            <person name="Rivas-Marin E."/>
            <person name="Kohn T."/>
            <person name="Peeters S.H."/>
            <person name="Heuer A."/>
            <person name="Rast P."/>
            <person name="Oberbeckmann S."/>
            <person name="Bunk B."/>
            <person name="Jeske O."/>
            <person name="Meyerdierks A."/>
            <person name="Storesund J.E."/>
            <person name="Kallscheuer N."/>
            <person name="Luecker S."/>
            <person name="Lage O.M."/>
            <person name="Pohl T."/>
            <person name="Merkel B.J."/>
            <person name="Hornburger P."/>
            <person name="Mueller R.-W."/>
            <person name="Bruemmer F."/>
            <person name="Labrenz M."/>
            <person name="Spormann A.M."/>
            <person name="Op den Camp H."/>
            <person name="Overmann J."/>
            <person name="Amann R."/>
            <person name="Jetten M.S.M."/>
            <person name="Mascher T."/>
            <person name="Medema M.H."/>
            <person name="Devos D.P."/>
            <person name="Kaster A.-K."/>
            <person name="Ovreas L."/>
            <person name="Rohde M."/>
            <person name="Galperin M.Y."/>
            <person name="Jogler C."/>
        </authorList>
    </citation>
    <scope>NUCLEOTIDE SEQUENCE [LARGE SCALE GENOMIC DNA]</scope>
    <source>
        <strain evidence="1 2">Spa11</strain>
    </source>
</reference>
<accession>A0A518K8V6</accession>
<evidence type="ECO:0000313" key="1">
    <source>
        <dbReference type="EMBL" id="QDV74213.1"/>
    </source>
</evidence>
<dbReference type="SUPFAM" id="SSF56235">
    <property type="entry name" value="N-terminal nucleophile aminohydrolases (Ntn hydrolases)"/>
    <property type="match status" value="1"/>
</dbReference>
<name>A0A518K8V6_9BACT</name>
<dbReference type="AlphaFoldDB" id="A0A518K8V6"/>
<dbReference type="KEGG" id="bmei:Spa11_24130"/>
<evidence type="ECO:0000313" key="2">
    <source>
        <dbReference type="Proteomes" id="UP000316426"/>
    </source>
</evidence>
<gene>
    <name evidence="1" type="primary">prcB</name>
    <name evidence="1" type="ORF">Spa11_24130</name>
</gene>
<organism evidence="1 2">
    <name type="scientific">Botrimarina mediterranea</name>
    <dbReference type="NCBI Taxonomy" id="2528022"/>
    <lineage>
        <taxon>Bacteria</taxon>
        <taxon>Pseudomonadati</taxon>
        <taxon>Planctomycetota</taxon>
        <taxon>Planctomycetia</taxon>
        <taxon>Pirellulales</taxon>
        <taxon>Lacipirellulaceae</taxon>
        <taxon>Botrimarina</taxon>
    </lineage>
</organism>
<dbReference type="CDD" id="cd01906">
    <property type="entry name" value="proteasome_protease_HslV"/>
    <property type="match status" value="1"/>
</dbReference>
<dbReference type="GO" id="GO:0051603">
    <property type="term" value="P:proteolysis involved in protein catabolic process"/>
    <property type="evidence" value="ECO:0007669"/>
    <property type="project" value="InterPro"/>
</dbReference>
<proteinExistence type="predicted"/>
<dbReference type="Proteomes" id="UP000316426">
    <property type="component" value="Chromosome"/>
</dbReference>
<dbReference type="InterPro" id="IPR001353">
    <property type="entry name" value="Proteasome_sua/b"/>
</dbReference>
<sequence>MSTIVVVRNKRYAAIAADFQSSQGETIVPGSMRVGPGKIHRIGDACMGIVGSIAHQNAIHSLSTAQPELFRLNTRSEIFETLRDIQPRLCTEYFLRTDESADREQEYDSIQMSGLILSKGGIFSFFSHREVTEYTSFWAIGSGAEFALGALHARYEQQACVKALAVSAVETACIFDFGTGPPVECHDMHLAESQD</sequence>